<organism evidence="4 5">
    <name type="scientific">Pedobacter cryoconitis</name>
    <dbReference type="NCBI Taxonomy" id="188932"/>
    <lineage>
        <taxon>Bacteria</taxon>
        <taxon>Pseudomonadati</taxon>
        <taxon>Bacteroidota</taxon>
        <taxon>Sphingobacteriia</taxon>
        <taxon>Sphingobacteriales</taxon>
        <taxon>Sphingobacteriaceae</taxon>
        <taxon>Pedobacter</taxon>
    </lineage>
</organism>
<evidence type="ECO:0000256" key="2">
    <source>
        <dbReference type="ARBA" id="ARBA00022840"/>
    </source>
</evidence>
<dbReference type="Gene3D" id="3.40.50.300">
    <property type="entry name" value="P-loop containing nucleotide triphosphate hydrolases"/>
    <property type="match status" value="1"/>
</dbReference>
<dbReference type="PANTHER" id="PTHR39206:SF1">
    <property type="entry name" value="SLL8004 PROTEIN"/>
    <property type="match status" value="1"/>
</dbReference>
<keyword evidence="5" id="KW-1185">Reference proteome</keyword>
<evidence type="ECO:0000313" key="4">
    <source>
        <dbReference type="EMBL" id="AMQ01630.1"/>
    </source>
</evidence>
<dbReference type="KEGG" id="pcm:AY601_4806"/>
<dbReference type="PANTHER" id="PTHR39206">
    <property type="entry name" value="SLL8004 PROTEIN"/>
    <property type="match status" value="1"/>
</dbReference>
<dbReference type="AlphaFoldDB" id="A0A127VK15"/>
<gene>
    <name evidence="4" type="ORF">AY601_4806</name>
</gene>
<protein>
    <submittedName>
        <fullName evidence="4">Zeta toxin</fullName>
    </submittedName>
</protein>
<dbReference type="GO" id="GO:0016301">
    <property type="term" value="F:kinase activity"/>
    <property type="evidence" value="ECO:0007669"/>
    <property type="project" value="InterPro"/>
</dbReference>
<reference evidence="4 5" key="1">
    <citation type="submission" date="2016-03" db="EMBL/GenBank/DDBJ databases">
        <title>Complete genome sequence of Pedobacter cryoconitis PAMC 27485.</title>
        <authorList>
            <person name="Lee J."/>
            <person name="Kim O.-S."/>
        </authorList>
    </citation>
    <scope>NUCLEOTIDE SEQUENCE [LARGE SCALE GENOMIC DNA]</scope>
    <source>
        <strain evidence="4 5">PAMC 27485</strain>
    </source>
</reference>
<keyword evidence="2" id="KW-0067">ATP-binding</keyword>
<name>A0A127VK15_9SPHI</name>
<dbReference type="EMBL" id="CP014504">
    <property type="protein sequence ID" value="AMQ01630.1"/>
    <property type="molecule type" value="Genomic_DNA"/>
</dbReference>
<evidence type="ECO:0000313" key="5">
    <source>
        <dbReference type="Proteomes" id="UP000071561"/>
    </source>
</evidence>
<dbReference type="RefSeq" id="WP_068406121.1">
    <property type="nucleotide sequence ID" value="NZ_CP014504.1"/>
</dbReference>
<dbReference type="Proteomes" id="UP000071561">
    <property type="component" value="Chromosome"/>
</dbReference>
<dbReference type="SUPFAM" id="SSF52540">
    <property type="entry name" value="P-loop containing nucleoside triphosphate hydrolases"/>
    <property type="match status" value="1"/>
</dbReference>
<dbReference type="InterPro" id="IPR027417">
    <property type="entry name" value="P-loop_NTPase"/>
</dbReference>
<evidence type="ECO:0000256" key="1">
    <source>
        <dbReference type="ARBA" id="ARBA00022741"/>
    </source>
</evidence>
<dbReference type="PATRIC" id="fig|188932.3.peg.4981"/>
<keyword evidence="1" id="KW-0547">Nucleotide-binding</keyword>
<sequence length="193" mass="21817">MPDLYIISGCNGSGKTTASYTILPEILNCMEFVNADNIAHGLSPFNPESVALESGRIMLKRIRELMAARVDFAFETTLSTRSYVSLVKQAQQAGYNVSLLYFWLGSPELAIARVAKRVSKGGHHIPADVIRRRYYRSIYNLYKLYMPVCNQWTLIANMDLSPHVIAKYDSVGKMIFNKSIWDTIIQKLAEESI</sequence>
<evidence type="ECO:0000259" key="3">
    <source>
        <dbReference type="Pfam" id="PF06414"/>
    </source>
</evidence>
<dbReference type="InterPro" id="IPR010488">
    <property type="entry name" value="Zeta_toxin_domain"/>
</dbReference>
<accession>A0A127VK15</accession>
<feature type="domain" description="Zeta toxin" evidence="3">
    <location>
        <begin position="2"/>
        <end position="136"/>
    </location>
</feature>
<dbReference type="Pfam" id="PF06414">
    <property type="entry name" value="Zeta_toxin"/>
    <property type="match status" value="1"/>
</dbReference>
<dbReference type="GO" id="GO:0005524">
    <property type="term" value="F:ATP binding"/>
    <property type="evidence" value="ECO:0007669"/>
    <property type="project" value="UniProtKB-KW"/>
</dbReference>
<proteinExistence type="predicted"/>
<dbReference type="OrthoDB" id="9791543at2"/>